<dbReference type="InterPro" id="IPR035973">
    <property type="entry name" value="Cyt_c_oxidase_su3-like_sf"/>
</dbReference>
<evidence type="ECO:0000313" key="9">
    <source>
        <dbReference type="EMBL" id="QDU97014.1"/>
    </source>
</evidence>
<keyword evidence="3 7" id="KW-0812">Transmembrane</keyword>
<feature type="region of interest" description="Disordered" evidence="6">
    <location>
        <begin position="323"/>
        <end position="343"/>
    </location>
</feature>
<keyword evidence="9" id="KW-0560">Oxidoreductase</keyword>
<evidence type="ECO:0000256" key="1">
    <source>
        <dbReference type="ARBA" id="ARBA00004141"/>
    </source>
</evidence>
<protein>
    <submittedName>
        <fullName evidence="9">Cytochrome c oxidase subunit 3</fullName>
        <ecNumber evidence="9">1.9.3.1</ecNumber>
    </submittedName>
</protein>
<dbReference type="InterPro" id="IPR000298">
    <property type="entry name" value="Cyt_c_oxidase-like_su3"/>
</dbReference>
<evidence type="ECO:0000256" key="2">
    <source>
        <dbReference type="ARBA" id="ARBA00010581"/>
    </source>
</evidence>
<dbReference type="GO" id="GO:0019646">
    <property type="term" value="P:aerobic electron transport chain"/>
    <property type="evidence" value="ECO:0007669"/>
    <property type="project" value="InterPro"/>
</dbReference>
<dbReference type="InterPro" id="IPR013833">
    <property type="entry name" value="Cyt_c_oxidase_su3_a-hlx"/>
</dbReference>
<feature type="compositionally biased region" description="Basic and acidic residues" evidence="6">
    <location>
        <begin position="17"/>
        <end position="27"/>
    </location>
</feature>
<keyword evidence="10" id="KW-1185">Reference proteome</keyword>
<sequence>MEHDTQSTPSTHAAPADSHHEGDHGHDDHGHIKLVYQPALPIPNGKVCLWLFLSTEIMFFAGLIGAYIVLRFGAPPGTWPRPHTVHLAEWIGAVNTFVLIVSSVTIVMAFEYARRNSPEAAKMWLAATFVLGSVFLGVKGYEYSQKFAHGIYPMKPHSYLYDRADIQYLSAVRSRLGELIATHDKANNDQAALKKRIDAGETGLQAQFDRLAAGAELRNEQLKIANDIQRNAVQWAELEVVFDDSDTQKQLAISQLAYLVYPLHAPGHDSGPALKEFINAEQKRLQGRLTKLAAMQSDNAEQEKRAARTIELEEQREKLEAEIAPLKENAAAPAETESGNEANEAAPDLAALNQKLEAVNAELATLTAAETQPSDTIAGDAPGPARLADAIERTRDRIAFLPKYEDYGHGLNHEYAWMKLPMHIPSGNTWASTYFLLTGFHAIHVVVGLIAFAIALFCYRLDASKAHILENTGLYWHFVDLVWIFLFPLLYLF</sequence>
<evidence type="ECO:0000256" key="6">
    <source>
        <dbReference type="SAM" id="MobiDB-lite"/>
    </source>
</evidence>
<evidence type="ECO:0000259" key="8">
    <source>
        <dbReference type="PROSITE" id="PS50253"/>
    </source>
</evidence>
<dbReference type="GO" id="GO:0004129">
    <property type="term" value="F:cytochrome-c oxidase activity"/>
    <property type="evidence" value="ECO:0007669"/>
    <property type="project" value="InterPro"/>
</dbReference>
<dbReference type="RefSeq" id="WP_197442518.1">
    <property type="nucleotide sequence ID" value="NZ_CP036433.1"/>
</dbReference>
<feature type="compositionally biased region" description="Polar residues" evidence="6">
    <location>
        <begin position="1"/>
        <end position="11"/>
    </location>
</feature>
<keyword evidence="4 7" id="KW-1133">Transmembrane helix</keyword>
<reference evidence="9 10" key="1">
    <citation type="submission" date="2019-02" db="EMBL/GenBank/DDBJ databases">
        <title>Deep-cultivation of Planctomycetes and their phenomic and genomic characterization uncovers novel biology.</title>
        <authorList>
            <person name="Wiegand S."/>
            <person name="Jogler M."/>
            <person name="Boedeker C."/>
            <person name="Pinto D."/>
            <person name="Vollmers J."/>
            <person name="Rivas-Marin E."/>
            <person name="Kohn T."/>
            <person name="Peeters S.H."/>
            <person name="Heuer A."/>
            <person name="Rast P."/>
            <person name="Oberbeckmann S."/>
            <person name="Bunk B."/>
            <person name="Jeske O."/>
            <person name="Meyerdierks A."/>
            <person name="Storesund J.E."/>
            <person name="Kallscheuer N."/>
            <person name="Luecker S."/>
            <person name="Lage O.M."/>
            <person name="Pohl T."/>
            <person name="Merkel B.J."/>
            <person name="Hornburger P."/>
            <person name="Mueller R.-W."/>
            <person name="Bruemmer F."/>
            <person name="Labrenz M."/>
            <person name="Spormann A.M."/>
            <person name="Op den Camp H."/>
            <person name="Overmann J."/>
            <person name="Amann R."/>
            <person name="Jetten M.S.M."/>
            <person name="Mascher T."/>
            <person name="Medema M.H."/>
            <person name="Devos D.P."/>
            <person name="Kaster A.-K."/>
            <person name="Ovreas L."/>
            <person name="Rohde M."/>
            <person name="Galperin M.Y."/>
            <person name="Jogler C."/>
        </authorList>
    </citation>
    <scope>NUCLEOTIDE SEQUENCE [LARGE SCALE GENOMIC DNA]</scope>
    <source>
        <strain evidence="9 10">Pla85_3_4</strain>
    </source>
</reference>
<evidence type="ECO:0000256" key="7">
    <source>
        <dbReference type="SAM" id="Phobius"/>
    </source>
</evidence>
<name>A0A518DYW0_9BACT</name>
<gene>
    <name evidence="9" type="primary">ctaE_1</name>
    <name evidence="9" type="ORF">Pla8534_48390</name>
</gene>
<keyword evidence="5 7" id="KW-0472">Membrane</keyword>
<dbReference type="PANTHER" id="PTHR11403:SF6">
    <property type="entry name" value="NITRIC OXIDE REDUCTASE SUBUNIT E"/>
    <property type="match status" value="1"/>
</dbReference>
<feature type="region of interest" description="Disordered" evidence="6">
    <location>
        <begin position="1"/>
        <end position="27"/>
    </location>
</feature>
<dbReference type="GO" id="GO:0016491">
    <property type="term" value="F:oxidoreductase activity"/>
    <property type="evidence" value="ECO:0007669"/>
    <property type="project" value="UniProtKB-KW"/>
</dbReference>
<dbReference type="KEGG" id="lcre:Pla8534_48390"/>
<feature type="transmembrane region" description="Helical" evidence="7">
    <location>
        <begin position="47"/>
        <end position="70"/>
    </location>
</feature>
<feature type="domain" description="Heme-copper oxidase subunit III family profile" evidence="8">
    <location>
        <begin position="46"/>
        <end position="493"/>
    </location>
</feature>
<feature type="transmembrane region" description="Helical" evidence="7">
    <location>
        <begin position="473"/>
        <end position="492"/>
    </location>
</feature>
<dbReference type="EC" id="1.9.3.1" evidence="9"/>
<proteinExistence type="inferred from homology"/>
<dbReference type="Proteomes" id="UP000317648">
    <property type="component" value="Chromosome"/>
</dbReference>
<evidence type="ECO:0000256" key="5">
    <source>
        <dbReference type="ARBA" id="ARBA00023136"/>
    </source>
</evidence>
<dbReference type="Gene3D" id="1.20.120.80">
    <property type="entry name" value="Cytochrome c oxidase, subunit III, four-helix bundle"/>
    <property type="match status" value="2"/>
</dbReference>
<comment type="similarity">
    <text evidence="2">Belongs to the cytochrome c oxidase subunit 3 family.</text>
</comment>
<dbReference type="CDD" id="cd00386">
    <property type="entry name" value="Heme_Cu_Oxidase_III_like"/>
    <property type="match status" value="2"/>
</dbReference>
<evidence type="ECO:0000256" key="3">
    <source>
        <dbReference type="ARBA" id="ARBA00022692"/>
    </source>
</evidence>
<dbReference type="InterPro" id="IPR024791">
    <property type="entry name" value="Cyt_c/ubiquinol_Oxase_su3"/>
</dbReference>
<dbReference type="PANTHER" id="PTHR11403">
    <property type="entry name" value="CYTOCHROME C OXIDASE SUBUNIT III"/>
    <property type="match status" value="1"/>
</dbReference>
<feature type="transmembrane region" description="Helical" evidence="7">
    <location>
        <begin position="90"/>
        <end position="112"/>
    </location>
</feature>
<dbReference type="Pfam" id="PF00510">
    <property type="entry name" value="COX3"/>
    <property type="match status" value="1"/>
</dbReference>
<dbReference type="AlphaFoldDB" id="A0A518DYW0"/>
<feature type="transmembrane region" description="Helical" evidence="7">
    <location>
        <begin position="434"/>
        <end position="461"/>
    </location>
</feature>
<dbReference type="EMBL" id="CP036433">
    <property type="protein sequence ID" value="QDU97014.1"/>
    <property type="molecule type" value="Genomic_DNA"/>
</dbReference>
<dbReference type="GO" id="GO:0016020">
    <property type="term" value="C:membrane"/>
    <property type="evidence" value="ECO:0007669"/>
    <property type="project" value="UniProtKB-SubCell"/>
</dbReference>
<comment type="subcellular location">
    <subcellularLocation>
        <location evidence="1">Membrane</location>
        <topology evidence="1">Multi-pass membrane protein</topology>
    </subcellularLocation>
</comment>
<evidence type="ECO:0000256" key="4">
    <source>
        <dbReference type="ARBA" id="ARBA00022989"/>
    </source>
</evidence>
<organism evidence="9 10">
    <name type="scientific">Lignipirellula cremea</name>
    <dbReference type="NCBI Taxonomy" id="2528010"/>
    <lineage>
        <taxon>Bacteria</taxon>
        <taxon>Pseudomonadati</taxon>
        <taxon>Planctomycetota</taxon>
        <taxon>Planctomycetia</taxon>
        <taxon>Pirellulales</taxon>
        <taxon>Pirellulaceae</taxon>
        <taxon>Lignipirellula</taxon>
    </lineage>
</organism>
<dbReference type="PROSITE" id="PS50253">
    <property type="entry name" value="COX3"/>
    <property type="match status" value="1"/>
</dbReference>
<feature type="transmembrane region" description="Helical" evidence="7">
    <location>
        <begin position="124"/>
        <end position="141"/>
    </location>
</feature>
<dbReference type="SUPFAM" id="SSF81452">
    <property type="entry name" value="Cytochrome c oxidase subunit III-like"/>
    <property type="match status" value="2"/>
</dbReference>
<accession>A0A518DYW0</accession>
<evidence type="ECO:0000313" key="10">
    <source>
        <dbReference type="Proteomes" id="UP000317648"/>
    </source>
</evidence>